<dbReference type="AlphaFoldDB" id="A0A0F9XAW5"/>
<comment type="caution">
    <text evidence="1">The sequence shown here is derived from an EMBL/GenBank/DDBJ whole genome shotgun (WGS) entry which is preliminary data.</text>
</comment>
<reference evidence="1" key="1">
    <citation type="journal article" date="2015" name="Nature">
        <title>Complex archaea that bridge the gap between prokaryotes and eukaryotes.</title>
        <authorList>
            <person name="Spang A."/>
            <person name="Saw J.H."/>
            <person name="Jorgensen S.L."/>
            <person name="Zaremba-Niedzwiedzka K."/>
            <person name="Martijn J."/>
            <person name="Lind A.E."/>
            <person name="van Eijk R."/>
            <person name="Schleper C."/>
            <person name="Guy L."/>
            <person name="Ettema T.J."/>
        </authorList>
    </citation>
    <scope>NUCLEOTIDE SEQUENCE</scope>
</reference>
<organism evidence="1">
    <name type="scientific">marine sediment metagenome</name>
    <dbReference type="NCBI Taxonomy" id="412755"/>
    <lineage>
        <taxon>unclassified sequences</taxon>
        <taxon>metagenomes</taxon>
        <taxon>ecological metagenomes</taxon>
    </lineage>
</organism>
<gene>
    <name evidence="1" type="ORF">LCGC14_0171560</name>
</gene>
<name>A0A0F9XAW5_9ZZZZ</name>
<dbReference type="EMBL" id="LAZR01000066">
    <property type="protein sequence ID" value="KKN96226.1"/>
    <property type="molecule type" value="Genomic_DNA"/>
</dbReference>
<sequence>MTNNDDVVPLTLRTTPAVIAAVRQRADLGRRSFNRQVAYTLLATIGKFSAEEIADLCRSTDLGVTVVRKGVRIPVNISPTLRTLADYAGVSQNQLTNVLLIHGTSLEAEDAERHLVNQLASALPDFIIERLLEDAANSGNSPLDLVAKLVATKYA</sequence>
<protein>
    <submittedName>
        <fullName evidence="1">Uncharacterized protein</fullName>
    </submittedName>
</protein>
<proteinExistence type="predicted"/>
<accession>A0A0F9XAW5</accession>
<evidence type="ECO:0000313" key="1">
    <source>
        <dbReference type="EMBL" id="KKN96226.1"/>
    </source>
</evidence>